<dbReference type="GO" id="GO:0003676">
    <property type="term" value="F:nucleic acid binding"/>
    <property type="evidence" value="ECO:0007669"/>
    <property type="project" value="InterPro"/>
</dbReference>
<sequence length="139" mass="16159">MLIRFKKGVSTLVWDIVTGDETWIYYYNPKTKQHSTVWVYRDERLPTYHKINSSRRELGRGARVDAESKRQTNGVPARRHEQINNVPDRRHVARRPPPAHAPPTDYKLSGSEYVLMFRLTDSTPLHPSAHRRLAASITN</sequence>
<dbReference type="EMBL" id="BGZK01000449">
    <property type="protein sequence ID" value="GBP44225.1"/>
    <property type="molecule type" value="Genomic_DNA"/>
</dbReference>
<evidence type="ECO:0000256" key="1">
    <source>
        <dbReference type="SAM" id="MobiDB-lite"/>
    </source>
</evidence>
<feature type="region of interest" description="Disordered" evidence="1">
    <location>
        <begin position="56"/>
        <end position="107"/>
    </location>
</feature>
<keyword evidence="3" id="KW-1185">Reference proteome</keyword>
<feature type="compositionally biased region" description="Basic and acidic residues" evidence="1">
    <location>
        <begin position="56"/>
        <end position="70"/>
    </location>
</feature>
<evidence type="ECO:0008006" key="4">
    <source>
        <dbReference type="Google" id="ProtNLM"/>
    </source>
</evidence>
<dbReference type="Proteomes" id="UP000299102">
    <property type="component" value="Unassembled WGS sequence"/>
</dbReference>
<evidence type="ECO:0000313" key="3">
    <source>
        <dbReference type="Proteomes" id="UP000299102"/>
    </source>
</evidence>
<comment type="caution">
    <text evidence="2">The sequence shown here is derived from an EMBL/GenBank/DDBJ whole genome shotgun (WGS) entry which is preliminary data.</text>
</comment>
<feature type="compositionally biased region" description="Basic and acidic residues" evidence="1">
    <location>
        <begin position="78"/>
        <end position="90"/>
    </location>
</feature>
<dbReference type="AlphaFoldDB" id="A0A4C1W2D6"/>
<gene>
    <name evidence="2" type="ORF">EVAR_22109_1</name>
</gene>
<reference evidence="2 3" key="1">
    <citation type="journal article" date="2019" name="Commun. Biol.">
        <title>The bagworm genome reveals a unique fibroin gene that provides high tensile strength.</title>
        <authorList>
            <person name="Kono N."/>
            <person name="Nakamura H."/>
            <person name="Ohtoshi R."/>
            <person name="Tomita M."/>
            <person name="Numata K."/>
            <person name="Arakawa K."/>
        </authorList>
    </citation>
    <scope>NUCLEOTIDE SEQUENCE [LARGE SCALE GENOMIC DNA]</scope>
</reference>
<proteinExistence type="predicted"/>
<organism evidence="2 3">
    <name type="scientific">Eumeta variegata</name>
    <name type="common">Bagworm moth</name>
    <name type="synonym">Eumeta japonica</name>
    <dbReference type="NCBI Taxonomy" id="151549"/>
    <lineage>
        <taxon>Eukaryota</taxon>
        <taxon>Metazoa</taxon>
        <taxon>Ecdysozoa</taxon>
        <taxon>Arthropoda</taxon>
        <taxon>Hexapoda</taxon>
        <taxon>Insecta</taxon>
        <taxon>Pterygota</taxon>
        <taxon>Neoptera</taxon>
        <taxon>Endopterygota</taxon>
        <taxon>Lepidoptera</taxon>
        <taxon>Glossata</taxon>
        <taxon>Ditrysia</taxon>
        <taxon>Tineoidea</taxon>
        <taxon>Psychidae</taxon>
        <taxon>Oiketicinae</taxon>
        <taxon>Eumeta</taxon>
    </lineage>
</organism>
<dbReference type="InterPro" id="IPR036397">
    <property type="entry name" value="RNaseH_sf"/>
</dbReference>
<dbReference type="Gene3D" id="3.30.420.10">
    <property type="entry name" value="Ribonuclease H-like superfamily/Ribonuclease H"/>
    <property type="match status" value="1"/>
</dbReference>
<evidence type="ECO:0000313" key="2">
    <source>
        <dbReference type="EMBL" id="GBP44225.1"/>
    </source>
</evidence>
<name>A0A4C1W2D6_EUMVA</name>
<accession>A0A4C1W2D6</accession>
<protein>
    <recommendedName>
        <fullName evidence="4">Mariner Mos1 transposase</fullName>
    </recommendedName>
</protein>
<dbReference type="OrthoDB" id="10017160at2759"/>